<feature type="compositionally biased region" description="Polar residues" evidence="8">
    <location>
        <begin position="1501"/>
        <end position="1512"/>
    </location>
</feature>
<keyword evidence="11" id="KW-0560">Oxidoreductase</keyword>
<dbReference type="FunFam" id="2.60.40.60:FF:000381">
    <property type="entry name" value="Protocadherin 15"/>
    <property type="match status" value="1"/>
</dbReference>
<feature type="domain" description="Cadherin" evidence="10">
    <location>
        <begin position="64"/>
        <end position="120"/>
    </location>
</feature>
<evidence type="ECO:0000313" key="12">
    <source>
        <dbReference type="EnsemblMetazoa" id="PHUM580250-PA"/>
    </source>
</evidence>
<evidence type="ECO:0000259" key="10">
    <source>
        <dbReference type="PROSITE" id="PS50268"/>
    </source>
</evidence>
<dbReference type="CDD" id="cd11304">
    <property type="entry name" value="Cadherin_repeat"/>
    <property type="match status" value="10"/>
</dbReference>
<evidence type="ECO:0000256" key="9">
    <source>
        <dbReference type="SAM" id="Phobius"/>
    </source>
</evidence>
<dbReference type="InParanoid" id="E0W1X2"/>
<accession>E0W1X2</accession>
<dbReference type="GO" id="GO:0005509">
    <property type="term" value="F:calcium ion binding"/>
    <property type="evidence" value="ECO:0007669"/>
    <property type="project" value="UniProtKB-UniRule"/>
</dbReference>
<gene>
    <name evidence="12" type="primary">8232236</name>
    <name evidence="11" type="ORF">Phum_PHUM580250</name>
</gene>
<dbReference type="InterPro" id="IPR015919">
    <property type="entry name" value="Cadherin-like_sf"/>
</dbReference>
<comment type="subcellular location">
    <subcellularLocation>
        <location evidence="1">Membrane</location>
    </subcellularLocation>
</comment>
<dbReference type="SUPFAM" id="SSF49313">
    <property type="entry name" value="Cadherin-like"/>
    <property type="match status" value="10"/>
</dbReference>
<feature type="domain" description="Cadherin" evidence="10">
    <location>
        <begin position="262"/>
        <end position="371"/>
    </location>
</feature>
<dbReference type="VEuPathDB" id="VectorBase:PHUM580250"/>
<feature type="domain" description="Cadherin" evidence="10">
    <location>
        <begin position="372"/>
        <end position="486"/>
    </location>
</feature>
<feature type="compositionally biased region" description="Low complexity" evidence="8">
    <location>
        <begin position="1491"/>
        <end position="1500"/>
    </location>
</feature>
<feature type="transmembrane region" description="Helical" evidence="9">
    <location>
        <begin position="1357"/>
        <end position="1384"/>
    </location>
</feature>
<dbReference type="InterPro" id="IPR002126">
    <property type="entry name" value="Cadherin-like_dom"/>
</dbReference>
<sequence length="1512" mass="167014">MTFRFLLLGLCEVENGESNIIVDINESRGNEITQVTTPEELPIIGDPFSEVALDLIFSSRKPIFILNGKRLQLLEPLDRDKDNLSHIVFQLTCSVKNKNKKRTIPVIVRVSDINDNAPHFINTPYETTVSELTPVGTTIYQNILAKDSDAGVNGLVEYSIVPGDGKNLITTNGVGRNRITVGDGYGYFSINLPHQGQVTVNRSLDYEKTQRYLVTIVASDRPRNSSEKFSSTTTLTVNVKDEDDQEPSFIYKGCMLLDGACINPEYSASVSSGVLAGVLHISPEKIQAVDMDSLNAAIEYGFLSGNPLNYAEYFQINPTTGVVRQIRPVDTTVTKNFDIIIKAEEVTEARKFTTAKLSITVKPVDVNPPVITTTSDEGSVLENAPIGTKVLDKDGFPIRLSVSDPDLSPEDPQPVYAYELTTEFFQIDKEGYLIVSQENLDRDPPSPGKFRFQVVAREKSDSGNAASAPITLTVSLKDVNDNAPTLQMIPPITVEAGEGKREVVRVEATDNDYGENAVITYSIYHVSNNGRGKFKIDPRTGLVTTSGKLIAGEQYSITVQATDTGGKLSQTIVEVTVIPGPNTRSPVFSQPVYDLQVSEGASINSTVATIIAVDPEKDPVTYSILTGNDLRQFAIGYKSGVISVIRKLDREDLTRYQLLIKAEDTGGLSSTATVNIKVTDINDKNPEFVDLPYEFKVNEGEINQTVGTVHAVDLDEGINALVSYSLPSDIPFVINETTGVIKTSAALDYETLKEHKFVVTAMDGAPDPRLSTATVTVKVMDVEDEVPVFNILEYKSVVPENVPGYMIIKVKADDMDTIKKITYVIKQGPTDLFMVDSVTGELKCTRGLDYERESNYTIIIGTNENQSDKPGATTKVYIQVEDRNDIPPVFTSVPKPITLEDEIAIGTSVLTLTATDSDGTSPNNVVRYELIGRRKANKYFQIDPDKGVLQIKDDLRKETDTEYQIDVKAYDLGEPSLSSVTTVPVYVRHTATVPPEIGLGFADDFYTIEVSENATSRQLIKTLVVINGRAHNGAVPLKCDIISGNNEGLFYTNITSERNCEVRLKLAKLDHETTEEYQLNIKLDTLSGLVNPQKSLTTLKIHVTDVNDNKPEFVFPPLKYKNPPNSNVYYAAIPKDSQFGTNVLTVKATDSDSGRYSYVSYEILPNGKSSDYFAIDNVTGVVRTKKLFDSIGKDSLPFIFKVLARDNYMFPSNSNTNEAKVVVNLIDNENRLILVLEDAKRDLVQESKTDIEGILQEHSGLIVGIEKFTPKHYLTENKTLESDNTGTDIWFYAIDPETETILDINQTKIQRSILDKGVMSNITFDVSGNIQVTASMIHAPLAETKPRTAIAGATWDIFPYTIIIIACLILVLGLVGIVYICISWSRYKAFKERMQRSYVVPRYDPVFVGEPNNLKEYETQVLQMSVPLDDNESYNDLQLDFSAKNHAFSMENVNYITKENNRSGGGGQSPTLSYDANTTARTSTLSGGGHHNNNLLNNHNDFQNSTNSFFGR</sequence>
<feature type="domain" description="Cadherin" evidence="10">
    <location>
        <begin position="503"/>
        <end position="588"/>
    </location>
</feature>
<reference evidence="11" key="2">
    <citation type="submission" date="2007-04" db="EMBL/GenBank/DDBJ databases">
        <title>The genome of the human body louse.</title>
        <authorList>
            <consortium name="The Human Body Louse Genome Consortium"/>
            <person name="Kirkness E."/>
            <person name="Walenz B."/>
            <person name="Hass B."/>
            <person name="Bruggner R."/>
            <person name="Strausberg R."/>
        </authorList>
    </citation>
    <scope>NUCLEOTIDE SEQUENCE</scope>
    <source>
        <strain evidence="11">USDA</strain>
    </source>
</reference>
<dbReference type="GO" id="GO:0060429">
    <property type="term" value="P:epithelium development"/>
    <property type="evidence" value="ECO:0007669"/>
    <property type="project" value="UniProtKB-ARBA"/>
</dbReference>
<dbReference type="FunCoup" id="E0W1X2">
    <property type="interactions" value="122"/>
</dbReference>
<dbReference type="GO" id="GO:0005886">
    <property type="term" value="C:plasma membrane"/>
    <property type="evidence" value="ECO:0007669"/>
    <property type="project" value="InterPro"/>
</dbReference>
<feature type="compositionally biased region" description="Polar residues" evidence="8">
    <location>
        <begin position="1469"/>
        <end position="1485"/>
    </location>
</feature>
<dbReference type="FunFam" id="2.60.40.60:FF:000275">
    <property type="entry name" value="Si:dkey-30k22.7"/>
    <property type="match status" value="1"/>
</dbReference>
<keyword evidence="2 9" id="KW-0812">Transmembrane</keyword>
<keyword evidence="6 9" id="KW-0472">Membrane</keyword>
<dbReference type="OMA" id="NNMANAK"/>
<keyword evidence="5 9" id="KW-1133">Transmembrane helix</keyword>
<dbReference type="GeneID" id="8232236"/>
<evidence type="ECO:0000256" key="8">
    <source>
        <dbReference type="SAM" id="MobiDB-lite"/>
    </source>
</evidence>
<keyword evidence="13" id="KW-1185">Reference proteome</keyword>
<reference evidence="12" key="3">
    <citation type="submission" date="2021-02" db="UniProtKB">
        <authorList>
            <consortium name="EnsemblMetazoa"/>
        </authorList>
    </citation>
    <scope>IDENTIFICATION</scope>
    <source>
        <strain evidence="12">USDA</strain>
    </source>
</reference>
<dbReference type="RefSeq" id="XP_002432304.1">
    <property type="nucleotide sequence ID" value="XM_002432259.1"/>
</dbReference>
<dbReference type="Proteomes" id="UP000009046">
    <property type="component" value="Unassembled WGS sequence"/>
</dbReference>
<dbReference type="STRING" id="121224.E0W1X2"/>
<dbReference type="GO" id="GO:0004022">
    <property type="term" value="F:alcohol dehydrogenase (NAD+) activity"/>
    <property type="evidence" value="ECO:0007669"/>
    <property type="project" value="UniProtKB-EC"/>
</dbReference>
<dbReference type="PROSITE" id="PS00232">
    <property type="entry name" value="CADHERIN_1"/>
    <property type="match status" value="3"/>
</dbReference>
<feature type="domain" description="Cadherin" evidence="10">
    <location>
        <begin position="891"/>
        <end position="997"/>
    </location>
</feature>
<dbReference type="PRINTS" id="PR00205">
    <property type="entry name" value="CADHERIN"/>
</dbReference>
<evidence type="ECO:0000256" key="4">
    <source>
        <dbReference type="ARBA" id="ARBA00022837"/>
    </source>
</evidence>
<evidence type="ECO:0000313" key="11">
    <source>
        <dbReference type="EMBL" id="EEB19566.1"/>
    </source>
</evidence>
<dbReference type="OrthoDB" id="10029135at2759"/>
<feature type="domain" description="Cadherin" evidence="10">
    <location>
        <begin position="589"/>
        <end position="688"/>
    </location>
</feature>
<dbReference type="PANTHER" id="PTHR24026:SF93">
    <property type="entry name" value="CADHERIN-99C"/>
    <property type="match status" value="1"/>
</dbReference>
<dbReference type="CTD" id="8232236"/>
<proteinExistence type="predicted"/>
<evidence type="ECO:0000256" key="2">
    <source>
        <dbReference type="ARBA" id="ARBA00022692"/>
    </source>
</evidence>
<evidence type="ECO:0000256" key="6">
    <source>
        <dbReference type="ARBA" id="ARBA00023136"/>
    </source>
</evidence>
<dbReference type="GO" id="GO:0009653">
    <property type="term" value="P:anatomical structure morphogenesis"/>
    <property type="evidence" value="ECO:0007669"/>
    <property type="project" value="UniProtKB-ARBA"/>
</dbReference>
<evidence type="ECO:0000313" key="13">
    <source>
        <dbReference type="Proteomes" id="UP000009046"/>
    </source>
</evidence>
<dbReference type="Gene3D" id="2.60.40.60">
    <property type="entry name" value="Cadherins"/>
    <property type="match status" value="11"/>
</dbReference>
<keyword evidence="4 7" id="KW-0106">Calcium</keyword>
<keyword evidence="3" id="KW-0677">Repeat</keyword>
<feature type="domain" description="Cadherin" evidence="10">
    <location>
        <begin position="790"/>
        <end position="890"/>
    </location>
</feature>
<dbReference type="EnsemblMetazoa" id="PHUM580250-RA">
    <property type="protein sequence ID" value="PHUM580250-PA"/>
    <property type="gene ID" value="PHUM580250"/>
</dbReference>
<dbReference type="Pfam" id="PF00028">
    <property type="entry name" value="Cadherin"/>
    <property type="match status" value="7"/>
</dbReference>
<feature type="domain" description="Cadherin" evidence="10">
    <location>
        <begin position="1002"/>
        <end position="1113"/>
    </location>
</feature>
<feature type="region of interest" description="Disordered" evidence="8">
    <location>
        <begin position="1459"/>
        <end position="1512"/>
    </location>
</feature>
<feature type="domain" description="Cadherin" evidence="10">
    <location>
        <begin position="689"/>
        <end position="789"/>
    </location>
</feature>
<evidence type="ECO:0000256" key="7">
    <source>
        <dbReference type="PROSITE-ProRule" id="PRU00043"/>
    </source>
</evidence>
<dbReference type="FunFam" id="2.60.40.60:FF:000020">
    <property type="entry name" value="Dachsous cadherin-related 1b"/>
    <property type="match status" value="1"/>
</dbReference>
<dbReference type="EMBL" id="DS235873">
    <property type="protein sequence ID" value="EEB19566.1"/>
    <property type="molecule type" value="Genomic_DNA"/>
</dbReference>
<dbReference type="KEGG" id="phu:Phum_PHUM580250"/>
<dbReference type="PROSITE" id="PS50268">
    <property type="entry name" value="CADHERIN_2"/>
    <property type="match status" value="11"/>
</dbReference>
<feature type="domain" description="Cadherin" evidence="10">
    <location>
        <begin position="121"/>
        <end position="249"/>
    </location>
</feature>
<dbReference type="PANTHER" id="PTHR24026">
    <property type="entry name" value="FAT ATYPICAL CADHERIN-RELATED"/>
    <property type="match status" value="1"/>
</dbReference>
<dbReference type="EC" id="1.1.1.1" evidence="11"/>
<evidence type="ECO:0000256" key="1">
    <source>
        <dbReference type="ARBA" id="ARBA00004370"/>
    </source>
</evidence>
<dbReference type="FunFam" id="2.60.40.60:FF:000363">
    <property type="entry name" value="Dachsous cadherin-related 1a"/>
    <property type="match status" value="1"/>
</dbReference>
<dbReference type="SMART" id="SM00112">
    <property type="entry name" value="CA"/>
    <property type="match status" value="11"/>
</dbReference>
<protein>
    <submittedName>
        <fullName evidence="11">Protocadherin-15, putative</fullName>
        <ecNumber evidence="11">1.1.1.1</ecNumber>
    </submittedName>
</protein>
<evidence type="ECO:0000256" key="5">
    <source>
        <dbReference type="ARBA" id="ARBA00022989"/>
    </source>
</evidence>
<evidence type="ECO:0000256" key="3">
    <source>
        <dbReference type="ARBA" id="ARBA00022737"/>
    </source>
</evidence>
<reference evidence="11" key="1">
    <citation type="submission" date="2007-04" db="EMBL/GenBank/DDBJ databases">
        <title>Annotation of Pediculus humanus corporis strain USDA.</title>
        <authorList>
            <person name="Kirkness E."/>
            <person name="Hannick L."/>
            <person name="Hass B."/>
            <person name="Bruggner R."/>
            <person name="Lawson D."/>
            <person name="Bidwell S."/>
            <person name="Joardar V."/>
            <person name="Caler E."/>
            <person name="Walenz B."/>
            <person name="Inman J."/>
            <person name="Schobel S."/>
            <person name="Galinsky K."/>
            <person name="Amedeo P."/>
            <person name="Strausberg R."/>
        </authorList>
    </citation>
    <scope>NUCLEOTIDE SEQUENCE</scope>
    <source>
        <strain evidence="11">USDA</strain>
    </source>
</reference>
<dbReference type="eggNOG" id="KOG3594">
    <property type="taxonomic scope" value="Eukaryota"/>
</dbReference>
<feature type="domain" description="Cadherin" evidence="10">
    <location>
        <begin position="1125"/>
        <end position="1236"/>
    </location>
</feature>
<dbReference type="HOGENOM" id="CLU_003665_0_0_1"/>
<organism>
    <name type="scientific">Pediculus humanus subsp. corporis</name>
    <name type="common">Body louse</name>
    <dbReference type="NCBI Taxonomy" id="121224"/>
    <lineage>
        <taxon>Eukaryota</taxon>
        <taxon>Metazoa</taxon>
        <taxon>Ecdysozoa</taxon>
        <taxon>Arthropoda</taxon>
        <taxon>Hexapoda</taxon>
        <taxon>Insecta</taxon>
        <taxon>Pterygota</taxon>
        <taxon>Neoptera</taxon>
        <taxon>Paraneoptera</taxon>
        <taxon>Psocodea</taxon>
        <taxon>Troctomorpha</taxon>
        <taxon>Phthiraptera</taxon>
        <taxon>Anoplura</taxon>
        <taxon>Pediculidae</taxon>
        <taxon>Pediculus</taxon>
    </lineage>
</organism>
<dbReference type="GO" id="GO:0007156">
    <property type="term" value="P:homophilic cell adhesion via plasma membrane adhesion molecules"/>
    <property type="evidence" value="ECO:0007669"/>
    <property type="project" value="InterPro"/>
</dbReference>
<dbReference type="InterPro" id="IPR020894">
    <property type="entry name" value="Cadherin_CS"/>
</dbReference>
<dbReference type="FunFam" id="2.60.40.60:FF:000403">
    <property type="entry name" value="Protocadherin 15"/>
    <property type="match status" value="1"/>
</dbReference>
<name>E0W1X2_PEDHC</name>
<dbReference type="EMBL" id="AAZO01007059">
    <property type="status" value="NOT_ANNOTATED_CDS"/>
    <property type="molecule type" value="Genomic_DNA"/>
</dbReference>